<evidence type="ECO:0000256" key="1">
    <source>
        <dbReference type="ARBA" id="ARBA00004141"/>
    </source>
</evidence>
<dbReference type="PROSITE" id="PS50262">
    <property type="entry name" value="G_PROTEIN_RECEP_F1_2"/>
    <property type="match status" value="1"/>
</dbReference>
<feature type="transmembrane region" description="Helical" evidence="10">
    <location>
        <begin position="176"/>
        <end position="193"/>
    </location>
</feature>
<evidence type="ECO:0000313" key="13">
    <source>
        <dbReference type="Proteomes" id="UP000324632"/>
    </source>
</evidence>
<keyword evidence="13" id="KW-1185">Reference proteome</keyword>
<comment type="similarity">
    <text evidence="9">Belongs to the G-protein coupled receptor 1 family.</text>
</comment>
<evidence type="ECO:0000256" key="3">
    <source>
        <dbReference type="ARBA" id="ARBA00022989"/>
    </source>
</evidence>
<feature type="transmembrane region" description="Helical" evidence="10">
    <location>
        <begin position="76"/>
        <end position="96"/>
    </location>
</feature>
<keyword evidence="5 10" id="KW-0472">Membrane</keyword>
<evidence type="ECO:0000256" key="8">
    <source>
        <dbReference type="ARBA" id="ARBA00023224"/>
    </source>
</evidence>
<dbReference type="GO" id="GO:0035025">
    <property type="term" value="P:positive regulation of Rho protein signal transduction"/>
    <property type="evidence" value="ECO:0007669"/>
    <property type="project" value="TreeGrafter"/>
</dbReference>
<dbReference type="Pfam" id="PF00001">
    <property type="entry name" value="7tm_1"/>
    <property type="match status" value="1"/>
</dbReference>
<feature type="transmembrane region" description="Helical" evidence="10">
    <location>
        <begin position="283"/>
        <end position="304"/>
    </location>
</feature>
<organism evidence="12 13">
    <name type="scientific">Triplophysa tibetana</name>
    <dbReference type="NCBI Taxonomy" id="1572043"/>
    <lineage>
        <taxon>Eukaryota</taxon>
        <taxon>Metazoa</taxon>
        <taxon>Chordata</taxon>
        <taxon>Craniata</taxon>
        <taxon>Vertebrata</taxon>
        <taxon>Euteleostomi</taxon>
        <taxon>Actinopterygii</taxon>
        <taxon>Neopterygii</taxon>
        <taxon>Teleostei</taxon>
        <taxon>Ostariophysi</taxon>
        <taxon>Cypriniformes</taxon>
        <taxon>Nemacheilidae</taxon>
        <taxon>Triplophysa</taxon>
    </lineage>
</organism>
<keyword evidence="8 9" id="KW-0807">Transducer</keyword>
<evidence type="ECO:0000256" key="7">
    <source>
        <dbReference type="ARBA" id="ARBA00023180"/>
    </source>
</evidence>
<dbReference type="Proteomes" id="UP000324632">
    <property type="component" value="Chromosome 19"/>
</dbReference>
<feature type="transmembrane region" description="Helical" evidence="10">
    <location>
        <begin position="133"/>
        <end position="155"/>
    </location>
</feature>
<dbReference type="GO" id="GO:0007200">
    <property type="term" value="P:phospholipase C-activating G protein-coupled receptor signaling pathway"/>
    <property type="evidence" value="ECO:0007669"/>
    <property type="project" value="TreeGrafter"/>
</dbReference>
<dbReference type="SUPFAM" id="SSF81321">
    <property type="entry name" value="Family A G protein-coupled receptor-like"/>
    <property type="match status" value="1"/>
</dbReference>
<sequence length="339" mass="39097">MTEHNITNNQSDYIMTEHNITNNQSDYIMTEHNITNNQSDRANSSNVSDDLFSFMSPKERELYKSFQDKQSFARSVFIWTLSVVEIPIMLLTLYALCCLIKSHRTASVFVIHLILSDLIQLICLILMTWEQTFMLLAAYLYTVIVGVYFMACVAFERYLLVSHPIWHKTHQTLKSSCLISLIIWFVPLIFGSIDPLDLGVAFLWVSVVFLIPYPVIIVCFVGTWRGLSHAISLTPQKRRMILGTLFLVLLSYTFIILPHSIVCLFYYITGGEFLLNLSFRKVFGFVECLLYLNPLTDCLLYLFMRTDAADLLPSLHCCRRSDTHQISVRYTTRTTQPSS</sequence>
<dbReference type="GO" id="GO:0005886">
    <property type="term" value="C:plasma membrane"/>
    <property type="evidence" value="ECO:0007669"/>
    <property type="project" value="TreeGrafter"/>
</dbReference>
<evidence type="ECO:0000313" key="12">
    <source>
        <dbReference type="EMBL" id="KAA0707385.1"/>
    </source>
</evidence>
<dbReference type="PRINTS" id="PR00237">
    <property type="entry name" value="GPCRRHODOPSN"/>
</dbReference>
<dbReference type="InterPro" id="IPR000276">
    <property type="entry name" value="GPCR_Rhodpsn"/>
</dbReference>
<comment type="subcellular location">
    <subcellularLocation>
        <location evidence="1">Membrane</location>
        <topology evidence="1">Multi-pass membrane protein</topology>
    </subcellularLocation>
</comment>
<keyword evidence="4 9" id="KW-0297">G-protein coupled receptor</keyword>
<evidence type="ECO:0000256" key="4">
    <source>
        <dbReference type="ARBA" id="ARBA00023040"/>
    </source>
</evidence>
<comment type="caution">
    <text evidence="12">The sequence shown here is derived from an EMBL/GenBank/DDBJ whole genome shotgun (WGS) entry which is preliminary data.</text>
</comment>
<keyword evidence="7" id="KW-0325">Glycoprotein</keyword>
<accession>A0A5A9NDU9</accession>
<feature type="transmembrane region" description="Helical" evidence="10">
    <location>
        <begin position="199"/>
        <end position="224"/>
    </location>
</feature>
<dbReference type="PROSITE" id="PS00237">
    <property type="entry name" value="G_PROTEIN_RECEP_F1_1"/>
    <property type="match status" value="1"/>
</dbReference>
<gene>
    <name evidence="12" type="ORF">E1301_Tti021029</name>
</gene>
<evidence type="ECO:0000256" key="6">
    <source>
        <dbReference type="ARBA" id="ARBA00023170"/>
    </source>
</evidence>
<evidence type="ECO:0000256" key="10">
    <source>
        <dbReference type="SAM" id="Phobius"/>
    </source>
</evidence>
<evidence type="ECO:0000256" key="5">
    <source>
        <dbReference type="ARBA" id="ARBA00023136"/>
    </source>
</evidence>
<evidence type="ECO:0000256" key="9">
    <source>
        <dbReference type="RuleBase" id="RU000688"/>
    </source>
</evidence>
<dbReference type="PANTHER" id="PTHR24232:SF85">
    <property type="entry name" value="G-PROTEIN COUPLED RECEPTOR 4"/>
    <property type="match status" value="1"/>
</dbReference>
<keyword evidence="3 10" id="KW-1133">Transmembrane helix</keyword>
<feature type="transmembrane region" description="Helical" evidence="10">
    <location>
        <begin position="245"/>
        <end position="268"/>
    </location>
</feature>
<dbReference type="Gene3D" id="1.20.1070.10">
    <property type="entry name" value="Rhodopsin 7-helix transmembrane proteins"/>
    <property type="match status" value="2"/>
</dbReference>
<dbReference type="EMBL" id="SOYY01000019">
    <property type="protein sequence ID" value="KAA0707385.1"/>
    <property type="molecule type" value="Genomic_DNA"/>
</dbReference>
<dbReference type="InterPro" id="IPR017452">
    <property type="entry name" value="GPCR_Rhodpsn_7TM"/>
</dbReference>
<reference evidence="12 13" key="1">
    <citation type="journal article" date="2019" name="Mol. Ecol. Resour.">
        <title>Chromosome-level genome assembly of Triplophysa tibetana, a fish adapted to the harsh high-altitude environment of the Tibetan Plateau.</title>
        <authorList>
            <person name="Yang X."/>
            <person name="Liu H."/>
            <person name="Ma Z."/>
            <person name="Zou Y."/>
            <person name="Zou M."/>
            <person name="Mao Y."/>
            <person name="Li X."/>
            <person name="Wang H."/>
            <person name="Chen T."/>
            <person name="Wang W."/>
            <person name="Yang R."/>
        </authorList>
    </citation>
    <scope>NUCLEOTIDE SEQUENCE [LARGE SCALE GENOMIC DNA]</scope>
    <source>
        <strain evidence="12">TTIB1903HZAU</strain>
        <tissue evidence="12">Muscle</tissue>
    </source>
</reference>
<feature type="domain" description="G-protein coupled receptors family 1 profile" evidence="11">
    <location>
        <begin position="48"/>
        <end position="301"/>
    </location>
</feature>
<keyword evidence="6 9" id="KW-0675">Receptor</keyword>
<proteinExistence type="inferred from homology"/>
<dbReference type="AlphaFoldDB" id="A0A5A9NDU9"/>
<protein>
    <recommendedName>
        <fullName evidence="11">G-protein coupled receptors family 1 profile domain-containing protein</fullName>
    </recommendedName>
</protein>
<evidence type="ECO:0000259" key="11">
    <source>
        <dbReference type="PROSITE" id="PS50262"/>
    </source>
</evidence>
<feature type="transmembrane region" description="Helical" evidence="10">
    <location>
        <begin position="108"/>
        <end position="127"/>
    </location>
</feature>
<evidence type="ECO:0000256" key="2">
    <source>
        <dbReference type="ARBA" id="ARBA00022692"/>
    </source>
</evidence>
<keyword evidence="2 9" id="KW-0812">Transmembrane</keyword>
<name>A0A5A9NDU9_9TELE</name>
<dbReference type="GO" id="GO:0004930">
    <property type="term" value="F:G protein-coupled receptor activity"/>
    <property type="evidence" value="ECO:0007669"/>
    <property type="project" value="UniProtKB-KW"/>
</dbReference>
<dbReference type="PANTHER" id="PTHR24232">
    <property type="entry name" value="G-PROTEIN COUPLED RECEPTOR"/>
    <property type="match status" value="1"/>
</dbReference>